<gene>
    <name evidence="6" type="primary">A09g502410.1_BraROA</name>
    <name evidence="6" type="ORF">IGI04_034158</name>
</gene>
<keyword evidence="2" id="KW-0677">Repeat</keyword>
<sequence length="510" mass="57394">MISGFCVKRLKQEAVALFRKMKEDGPLPNDRTYNALIRAHLRDGDKAASAELIKEMRSFGFSAEASTFGLVTNIFSVRVLRERSTRNKVQAKQKCWLGFADPNLLLLLFQRLDCSVRDRFVMLWPRKVVLERVGEAGGFGGEMLQLRSGFHEIKGLDDAIDLFKDIVRSSPLPSAIDFNKLMGVVVRMERPDLVISLYQKMERKQIRRDIYSMNILIKYGGCSLPVEVFIQNLTDEASELLGLKKFDEAIVCLRVARELSEYHLGDVAILSVSTLLLSCLVEKLYLETQNDGIKNMIEEGMIVFNQMKILAGKADYDSVVKVYSDLGDATLKKGEVDLALKIYSEALFFVETVADLLTAIEGKRTKRETMTATILRVRAILRQQAAMDGGAEGSQQPHLILANKLFLLTHPDVQDIEKVQLKSDVLDSIKSDGMAPLYETLAASSVLELDQSLLDSMRASNEEELKKLDEKIADAEENLGGSEVREALLAKALYFIRISDKYLHRRILWG</sequence>
<feature type="domain" description="26S proteasome regulatory subunit Rpn7 N-terminal" evidence="5">
    <location>
        <begin position="450"/>
        <end position="501"/>
    </location>
</feature>
<feature type="coiled-coil region" evidence="4">
    <location>
        <begin position="458"/>
        <end position="485"/>
    </location>
</feature>
<dbReference type="Pfam" id="PF10602">
    <property type="entry name" value="RPN7"/>
    <property type="match status" value="1"/>
</dbReference>
<dbReference type="Proteomes" id="UP000823674">
    <property type="component" value="Chromosome A09"/>
</dbReference>
<accession>A0ABQ7L7Y9</accession>
<evidence type="ECO:0000256" key="1">
    <source>
        <dbReference type="ARBA" id="ARBA00007626"/>
    </source>
</evidence>
<comment type="caution">
    <text evidence="6">The sequence shown here is derived from an EMBL/GenBank/DDBJ whole genome shotgun (WGS) entry which is preliminary data.</text>
</comment>
<comment type="similarity">
    <text evidence="1">Belongs to the PPR family. P subfamily.</text>
</comment>
<feature type="repeat" description="PPR" evidence="3">
    <location>
        <begin position="29"/>
        <end position="63"/>
    </location>
</feature>
<dbReference type="EMBL" id="JADBGQ010000008">
    <property type="protein sequence ID" value="KAG5382688.1"/>
    <property type="molecule type" value="Genomic_DNA"/>
</dbReference>
<dbReference type="PROSITE" id="PS51375">
    <property type="entry name" value="PPR"/>
    <property type="match status" value="2"/>
</dbReference>
<feature type="repeat" description="PPR" evidence="3">
    <location>
        <begin position="1"/>
        <end position="28"/>
    </location>
</feature>
<dbReference type="InterPro" id="IPR011990">
    <property type="entry name" value="TPR-like_helical_dom_sf"/>
</dbReference>
<dbReference type="InterPro" id="IPR045135">
    <property type="entry name" value="Rpn7_N"/>
</dbReference>
<dbReference type="InterPro" id="IPR002885">
    <property type="entry name" value="PPR_rpt"/>
</dbReference>
<dbReference type="Pfam" id="PF13041">
    <property type="entry name" value="PPR_2"/>
    <property type="match status" value="1"/>
</dbReference>
<proteinExistence type="inferred from homology"/>
<keyword evidence="7" id="KW-1185">Reference proteome</keyword>
<dbReference type="Gene3D" id="1.25.40.10">
    <property type="entry name" value="Tetratricopeptide repeat domain"/>
    <property type="match status" value="2"/>
</dbReference>
<organism evidence="6 7">
    <name type="scientific">Brassica rapa subsp. trilocularis</name>
    <dbReference type="NCBI Taxonomy" id="1813537"/>
    <lineage>
        <taxon>Eukaryota</taxon>
        <taxon>Viridiplantae</taxon>
        <taxon>Streptophyta</taxon>
        <taxon>Embryophyta</taxon>
        <taxon>Tracheophyta</taxon>
        <taxon>Spermatophyta</taxon>
        <taxon>Magnoliopsida</taxon>
        <taxon>eudicotyledons</taxon>
        <taxon>Gunneridae</taxon>
        <taxon>Pentapetalae</taxon>
        <taxon>rosids</taxon>
        <taxon>malvids</taxon>
        <taxon>Brassicales</taxon>
        <taxon>Brassicaceae</taxon>
        <taxon>Brassiceae</taxon>
        <taxon>Brassica</taxon>
    </lineage>
</organism>
<keyword evidence="4" id="KW-0175">Coiled coil</keyword>
<evidence type="ECO:0000256" key="2">
    <source>
        <dbReference type="ARBA" id="ARBA00022737"/>
    </source>
</evidence>
<evidence type="ECO:0000313" key="6">
    <source>
        <dbReference type="EMBL" id="KAG5382688.1"/>
    </source>
</evidence>
<dbReference type="NCBIfam" id="TIGR00756">
    <property type="entry name" value="PPR"/>
    <property type="match status" value="1"/>
</dbReference>
<name>A0ABQ7L7Y9_BRACM</name>
<evidence type="ECO:0000313" key="7">
    <source>
        <dbReference type="Proteomes" id="UP000823674"/>
    </source>
</evidence>
<dbReference type="SUPFAM" id="SSF48452">
    <property type="entry name" value="TPR-like"/>
    <property type="match status" value="1"/>
</dbReference>
<evidence type="ECO:0000256" key="3">
    <source>
        <dbReference type="PROSITE-ProRule" id="PRU00708"/>
    </source>
</evidence>
<dbReference type="PANTHER" id="PTHR47941">
    <property type="entry name" value="PENTATRICOPEPTIDE REPEAT-CONTAINING PROTEIN 3, MITOCHONDRIAL"/>
    <property type="match status" value="1"/>
</dbReference>
<reference evidence="6 7" key="1">
    <citation type="submission" date="2021-03" db="EMBL/GenBank/DDBJ databases">
        <authorList>
            <person name="King G.J."/>
            <person name="Bancroft I."/>
            <person name="Baten A."/>
            <person name="Bloomfield J."/>
            <person name="Borpatragohain P."/>
            <person name="He Z."/>
            <person name="Irish N."/>
            <person name="Irwin J."/>
            <person name="Liu K."/>
            <person name="Mauleon R.P."/>
            <person name="Moore J."/>
            <person name="Morris R."/>
            <person name="Ostergaard L."/>
            <person name="Wang B."/>
            <person name="Wells R."/>
        </authorList>
    </citation>
    <scope>NUCLEOTIDE SEQUENCE [LARGE SCALE GENOMIC DNA]</scope>
    <source>
        <strain evidence="6">R-o-18</strain>
        <tissue evidence="6">Leaf</tissue>
    </source>
</reference>
<evidence type="ECO:0000259" key="5">
    <source>
        <dbReference type="Pfam" id="PF10602"/>
    </source>
</evidence>
<protein>
    <recommendedName>
        <fullName evidence="5">26S proteasome regulatory subunit Rpn7 N-terminal domain-containing protein</fullName>
    </recommendedName>
</protein>
<evidence type="ECO:0000256" key="4">
    <source>
        <dbReference type="SAM" id="Coils"/>
    </source>
</evidence>